<evidence type="ECO:0000313" key="2">
    <source>
        <dbReference type="EMBL" id="RAX42406.1"/>
    </source>
</evidence>
<dbReference type="EMBL" id="QMKK01000022">
    <property type="protein sequence ID" value="RAX42406.1"/>
    <property type="molecule type" value="Genomic_DNA"/>
</dbReference>
<dbReference type="AlphaFoldDB" id="A0A329YGA8"/>
<dbReference type="RefSeq" id="WP_146758961.1">
    <property type="nucleotide sequence ID" value="NZ_QMKK01000022.1"/>
</dbReference>
<protein>
    <submittedName>
        <fullName evidence="2">Uncharacterized protein</fullName>
    </submittedName>
</protein>
<proteinExistence type="predicted"/>
<accession>A0A329YGA8</accession>
<dbReference type="Proteomes" id="UP000251205">
    <property type="component" value="Unassembled WGS sequence"/>
</dbReference>
<name>A0A329YGA8_RHITR</name>
<evidence type="ECO:0000313" key="3">
    <source>
        <dbReference type="Proteomes" id="UP000251205"/>
    </source>
</evidence>
<gene>
    <name evidence="2" type="ORF">DQ393_06070</name>
</gene>
<evidence type="ECO:0000256" key="1">
    <source>
        <dbReference type="SAM" id="MobiDB-lite"/>
    </source>
</evidence>
<feature type="compositionally biased region" description="Polar residues" evidence="1">
    <location>
        <begin position="32"/>
        <end position="43"/>
    </location>
</feature>
<dbReference type="OrthoDB" id="8403514at2"/>
<reference evidence="2 3" key="1">
    <citation type="submission" date="2018-06" db="EMBL/GenBank/DDBJ databases">
        <title>Whole Genome Sequence of an efficient microsymbiont, Rhizobium tropici.</title>
        <authorList>
            <person name="Srinivasan R."/>
            <person name="Singh H.V."/>
            <person name="Srivastava R."/>
            <person name="Kumari B."/>
            <person name="Radhakrishna A."/>
        </authorList>
    </citation>
    <scope>NUCLEOTIDE SEQUENCE [LARGE SCALE GENOMIC DNA]</scope>
    <source>
        <strain evidence="2 3">IGFRI Rhizo-19</strain>
    </source>
</reference>
<feature type="region of interest" description="Disordered" evidence="1">
    <location>
        <begin position="29"/>
        <end position="51"/>
    </location>
</feature>
<comment type="caution">
    <text evidence="2">The sequence shown here is derived from an EMBL/GenBank/DDBJ whole genome shotgun (WGS) entry which is preliminary data.</text>
</comment>
<sequence length="130" mass="14393">MNWASALGNMESVCADVFDITPCRLQPRASGRSVNHAAQNDPSRQPFDFMGTLELGPPSTKVWRHLSPDPSDMGNRSDTVSYDAVLTAHTGEWPYKPKRDDFFVVGTDTWRIAAILLDGTVRPAYLLVKA</sequence>
<organism evidence="2 3">
    <name type="scientific">Rhizobium tropici</name>
    <dbReference type="NCBI Taxonomy" id="398"/>
    <lineage>
        <taxon>Bacteria</taxon>
        <taxon>Pseudomonadati</taxon>
        <taxon>Pseudomonadota</taxon>
        <taxon>Alphaproteobacteria</taxon>
        <taxon>Hyphomicrobiales</taxon>
        <taxon>Rhizobiaceae</taxon>
        <taxon>Rhizobium/Agrobacterium group</taxon>
        <taxon>Rhizobium</taxon>
    </lineage>
</organism>